<dbReference type="Proteomes" id="UP001152607">
    <property type="component" value="Unassembled WGS sequence"/>
</dbReference>
<name>A0A9W4U778_9PLEO</name>
<dbReference type="FunFam" id="3.40.50.720:FF:000131">
    <property type="entry name" value="Short-chain dehydrogenase/reductase 3"/>
    <property type="match status" value="1"/>
</dbReference>
<dbReference type="InterPro" id="IPR020904">
    <property type="entry name" value="Sc_DH/Rdtase_CS"/>
</dbReference>
<dbReference type="AlphaFoldDB" id="A0A9W4U778"/>
<dbReference type="OrthoDB" id="5840532at2759"/>
<dbReference type="SMART" id="SM00822">
    <property type="entry name" value="PKS_KR"/>
    <property type="match status" value="1"/>
</dbReference>
<evidence type="ECO:0000256" key="10">
    <source>
        <dbReference type="ARBA" id="ARBA00068717"/>
    </source>
</evidence>
<dbReference type="InterPro" id="IPR057326">
    <property type="entry name" value="KR_dom"/>
</dbReference>
<feature type="transmembrane region" description="Helical" evidence="13">
    <location>
        <begin position="43"/>
        <end position="65"/>
    </location>
</feature>
<keyword evidence="8 13" id="KW-0472">Membrane</keyword>
<evidence type="ECO:0000256" key="3">
    <source>
        <dbReference type="ARBA" id="ARBA00022692"/>
    </source>
</evidence>
<feature type="transmembrane region" description="Helical" evidence="13">
    <location>
        <begin position="77"/>
        <end position="96"/>
    </location>
</feature>
<dbReference type="PANTHER" id="PTHR24322:SF736">
    <property type="entry name" value="RETINOL DEHYDROGENASE 10"/>
    <property type="match status" value="1"/>
</dbReference>
<evidence type="ECO:0000256" key="8">
    <source>
        <dbReference type="ARBA" id="ARBA00023136"/>
    </source>
</evidence>
<keyword evidence="3 13" id="KW-0812">Transmembrane</keyword>
<dbReference type="EMBL" id="CAOQHR010000002">
    <property type="protein sequence ID" value="CAI6324858.1"/>
    <property type="molecule type" value="Genomic_DNA"/>
</dbReference>
<dbReference type="PROSITE" id="PS00061">
    <property type="entry name" value="ADH_SHORT"/>
    <property type="match status" value="1"/>
</dbReference>
<proteinExistence type="inferred from homology"/>
<dbReference type="SUPFAM" id="SSF51735">
    <property type="entry name" value="NAD(P)-binding Rossmann-fold domains"/>
    <property type="match status" value="1"/>
</dbReference>
<dbReference type="PRINTS" id="PR00080">
    <property type="entry name" value="SDRFAMILY"/>
</dbReference>
<dbReference type="Pfam" id="PF00106">
    <property type="entry name" value="adh_short"/>
    <property type="match status" value="1"/>
</dbReference>
<evidence type="ECO:0000256" key="5">
    <source>
        <dbReference type="ARBA" id="ARBA00022989"/>
    </source>
</evidence>
<comment type="similarity">
    <text evidence="2 12">Belongs to the short-chain dehydrogenases/reductases (SDR) family.</text>
</comment>
<dbReference type="PANTHER" id="PTHR24322">
    <property type="entry name" value="PKSB"/>
    <property type="match status" value="1"/>
</dbReference>
<keyword evidence="4" id="KW-0521">NADP</keyword>
<reference evidence="15" key="1">
    <citation type="submission" date="2023-01" db="EMBL/GenBank/DDBJ databases">
        <authorList>
            <person name="Van Ghelder C."/>
            <person name="Rancurel C."/>
        </authorList>
    </citation>
    <scope>NUCLEOTIDE SEQUENCE</scope>
    <source>
        <strain evidence="15">CNCM I-4278</strain>
    </source>
</reference>
<dbReference type="PRINTS" id="PR00081">
    <property type="entry name" value="GDHRDH"/>
</dbReference>
<gene>
    <name evidence="15" type="ORF">PDIGIT_LOCUS3749</name>
</gene>
<evidence type="ECO:0000259" key="14">
    <source>
        <dbReference type="SMART" id="SM00822"/>
    </source>
</evidence>
<dbReference type="Gene3D" id="3.40.50.720">
    <property type="entry name" value="NAD(P)-binding Rossmann-like Domain"/>
    <property type="match status" value="1"/>
</dbReference>
<keyword evidence="7" id="KW-0443">Lipid metabolism</keyword>
<evidence type="ECO:0000256" key="7">
    <source>
        <dbReference type="ARBA" id="ARBA00023098"/>
    </source>
</evidence>
<protein>
    <recommendedName>
        <fullName evidence="10">Short-chain dehydrogenase/reductase 3</fullName>
    </recommendedName>
    <alternativeName>
        <fullName evidence="11">Retinal short-chain dehydrogenase/reductase 1</fullName>
    </alternativeName>
</protein>
<comment type="subcellular location">
    <subcellularLocation>
        <location evidence="1">Membrane</location>
        <topology evidence="1">Multi-pass membrane protein</topology>
    </subcellularLocation>
</comment>
<keyword evidence="6" id="KW-0560">Oxidoreductase</keyword>
<dbReference type="GO" id="GO:0016020">
    <property type="term" value="C:membrane"/>
    <property type="evidence" value="ECO:0007669"/>
    <property type="project" value="UniProtKB-SubCell"/>
</dbReference>
<evidence type="ECO:0000256" key="2">
    <source>
        <dbReference type="ARBA" id="ARBA00006484"/>
    </source>
</evidence>
<comment type="function">
    <text evidence="9">Catalyzes the reduction of all-trans-retinal to all-trans-retinol in the presence of NADPH.</text>
</comment>
<sequence>MIAQPSCASPTMSSPKLKEVSVRLPKDYGRPDEPWHHYFTIDLIWTTLGYTVFHPFVSWVVCLCLRAQYTPYGAPEMRIAVAWAMAMSMIGIFNIFSDRIAFGRPREIDLAEEVIVITGGVDGLGGLLAETYGMRNANVAVLDTKKVGDEEAEDKGVLYYECDISDPKQVEAAAAEILEDLGPPTILINNAGISRPKSILDSTAEEVEQTFRTNTLSHFTTLRTFLPHMIKERRGTIVTVASVLGHLGAANLASYTASKAALIALHQSLRAELAQNPDAEEIKTILVTPGQMGTEMFAGLKTPSNFLAPVVTPAELAKDILRVIERGESGEIAVPLYAKYAPVMNVLPVGVQAIVRRLSGVDKAIAGSGLVGKTTSEKK</sequence>
<evidence type="ECO:0000256" key="1">
    <source>
        <dbReference type="ARBA" id="ARBA00004141"/>
    </source>
</evidence>
<dbReference type="InterPro" id="IPR002347">
    <property type="entry name" value="SDR_fam"/>
</dbReference>
<organism evidence="15 16">
    <name type="scientific">Periconia digitata</name>
    <dbReference type="NCBI Taxonomy" id="1303443"/>
    <lineage>
        <taxon>Eukaryota</taxon>
        <taxon>Fungi</taxon>
        <taxon>Dikarya</taxon>
        <taxon>Ascomycota</taxon>
        <taxon>Pezizomycotina</taxon>
        <taxon>Dothideomycetes</taxon>
        <taxon>Pleosporomycetidae</taxon>
        <taxon>Pleosporales</taxon>
        <taxon>Massarineae</taxon>
        <taxon>Periconiaceae</taxon>
        <taxon>Periconia</taxon>
    </lineage>
</organism>
<dbReference type="InterPro" id="IPR036291">
    <property type="entry name" value="NAD(P)-bd_dom_sf"/>
</dbReference>
<dbReference type="GO" id="GO:0052650">
    <property type="term" value="F:all-trans-retinol dehydrogenase (NADP+) activity"/>
    <property type="evidence" value="ECO:0007669"/>
    <property type="project" value="UniProtKB-ARBA"/>
</dbReference>
<accession>A0A9W4U778</accession>
<evidence type="ECO:0000256" key="12">
    <source>
        <dbReference type="RuleBase" id="RU000363"/>
    </source>
</evidence>
<evidence type="ECO:0000256" key="11">
    <source>
        <dbReference type="ARBA" id="ARBA00082544"/>
    </source>
</evidence>
<comment type="caution">
    <text evidence="15">The sequence shown here is derived from an EMBL/GenBank/DDBJ whole genome shotgun (WGS) entry which is preliminary data.</text>
</comment>
<evidence type="ECO:0000256" key="13">
    <source>
        <dbReference type="SAM" id="Phobius"/>
    </source>
</evidence>
<evidence type="ECO:0000313" key="16">
    <source>
        <dbReference type="Proteomes" id="UP001152607"/>
    </source>
</evidence>
<evidence type="ECO:0000313" key="15">
    <source>
        <dbReference type="EMBL" id="CAI6324858.1"/>
    </source>
</evidence>
<feature type="domain" description="Ketoreductase" evidence="14">
    <location>
        <begin position="113"/>
        <end position="285"/>
    </location>
</feature>
<evidence type="ECO:0000256" key="4">
    <source>
        <dbReference type="ARBA" id="ARBA00022857"/>
    </source>
</evidence>
<keyword evidence="5 13" id="KW-1133">Transmembrane helix</keyword>
<evidence type="ECO:0000256" key="6">
    <source>
        <dbReference type="ARBA" id="ARBA00023002"/>
    </source>
</evidence>
<evidence type="ECO:0000256" key="9">
    <source>
        <dbReference type="ARBA" id="ARBA00059620"/>
    </source>
</evidence>
<keyword evidence="16" id="KW-1185">Reference proteome</keyword>